<reference evidence="1 2" key="1">
    <citation type="submission" date="2023-03" db="EMBL/GenBank/DDBJ databases">
        <title>Isolation and description of six Streptomyces strains from soil environments, able to metabolize different microbial glucans.</title>
        <authorList>
            <person name="Widen T."/>
            <person name="Larsbrink J."/>
        </authorList>
    </citation>
    <scope>NUCLEOTIDE SEQUENCE [LARGE SCALE GENOMIC DNA]</scope>
    <source>
        <strain evidence="1 2">Mut2</strain>
    </source>
</reference>
<proteinExistence type="predicted"/>
<dbReference type="EMBL" id="CP120992">
    <property type="protein sequence ID" value="WLQ41156.1"/>
    <property type="molecule type" value="Genomic_DNA"/>
</dbReference>
<organism evidence="1 2">
    <name type="scientific">Streptomyces laculatispora</name>
    <dbReference type="NCBI Taxonomy" id="887464"/>
    <lineage>
        <taxon>Bacteria</taxon>
        <taxon>Bacillati</taxon>
        <taxon>Actinomycetota</taxon>
        <taxon>Actinomycetes</taxon>
        <taxon>Kitasatosporales</taxon>
        <taxon>Streptomycetaceae</taxon>
        <taxon>Streptomyces</taxon>
    </lineage>
</organism>
<dbReference type="RefSeq" id="WP_306087810.1">
    <property type="nucleotide sequence ID" value="NZ_CP120992.1"/>
</dbReference>
<keyword evidence="2" id="KW-1185">Reference proteome</keyword>
<name>A0ABY9I3Q5_9ACTN</name>
<evidence type="ECO:0000313" key="1">
    <source>
        <dbReference type="EMBL" id="WLQ41156.1"/>
    </source>
</evidence>
<dbReference type="Proteomes" id="UP001229952">
    <property type="component" value="Chromosome"/>
</dbReference>
<gene>
    <name evidence="1" type="ORF">P8A22_14880</name>
</gene>
<accession>A0ABY9I3Q5</accession>
<protein>
    <submittedName>
        <fullName evidence="1">Uncharacterized protein</fullName>
    </submittedName>
</protein>
<sequence length="100" mass="10974">MNARDWCASGHHEQRIIEALQKVAEPTPARVRKTLNGLGYIDERIHGLKQDGKTTRFYLDLRENGGQLCEVGLAAGEVSDVTKCVVPASGPFAVKTEEQP</sequence>
<evidence type="ECO:0000313" key="2">
    <source>
        <dbReference type="Proteomes" id="UP001229952"/>
    </source>
</evidence>